<evidence type="ECO:0000313" key="2">
    <source>
        <dbReference type="Proteomes" id="UP001419268"/>
    </source>
</evidence>
<sequence length="65" mass="7429">MDHLIPLTGSEHFKLASSQTSKGIIIKYWEISFHTKSLPHRHCIVTVPQDMLNCFRVIPTNVAHC</sequence>
<comment type="caution">
    <text evidence="1">The sequence shown here is derived from an EMBL/GenBank/DDBJ whole genome shotgun (WGS) entry which is preliminary data.</text>
</comment>
<reference evidence="1 2" key="1">
    <citation type="submission" date="2024-01" db="EMBL/GenBank/DDBJ databases">
        <title>Genome assemblies of Stephania.</title>
        <authorList>
            <person name="Yang L."/>
        </authorList>
    </citation>
    <scope>NUCLEOTIDE SEQUENCE [LARGE SCALE GENOMIC DNA]</scope>
    <source>
        <strain evidence="1">JXDWG</strain>
        <tissue evidence="1">Leaf</tissue>
    </source>
</reference>
<evidence type="ECO:0000313" key="1">
    <source>
        <dbReference type="EMBL" id="KAK9100211.1"/>
    </source>
</evidence>
<gene>
    <name evidence="1" type="ORF">Scep_023641</name>
</gene>
<name>A0AAP0EW27_9MAGN</name>
<dbReference type="Proteomes" id="UP001419268">
    <property type="component" value="Unassembled WGS sequence"/>
</dbReference>
<dbReference type="AlphaFoldDB" id="A0AAP0EW27"/>
<organism evidence="1 2">
    <name type="scientific">Stephania cephalantha</name>
    <dbReference type="NCBI Taxonomy" id="152367"/>
    <lineage>
        <taxon>Eukaryota</taxon>
        <taxon>Viridiplantae</taxon>
        <taxon>Streptophyta</taxon>
        <taxon>Embryophyta</taxon>
        <taxon>Tracheophyta</taxon>
        <taxon>Spermatophyta</taxon>
        <taxon>Magnoliopsida</taxon>
        <taxon>Ranunculales</taxon>
        <taxon>Menispermaceae</taxon>
        <taxon>Menispermoideae</taxon>
        <taxon>Cissampelideae</taxon>
        <taxon>Stephania</taxon>
    </lineage>
</organism>
<protein>
    <submittedName>
        <fullName evidence="1">Uncharacterized protein</fullName>
    </submittedName>
</protein>
<accession>A0AAP0EW27</accession>
<dbReference type="EMBL" id="JBBNAG010000010">
    <property type="protein sequence ID" value="KAK9100211.1"/>
    <property type="molecule type" value="Genomic_DNA"/>
</dbReference>
<proteinExistence type="predicted"/>
<keyword evidence="2" id="KW-1185">Reference proteome</keyword>